<dbReference type="GO" id="GO:0016779">
    <property type="term" value="F:nucleotidyltransferase activity"/>
    <property type="evidence" value="ECO:0007669"/>
    <property type="project" value="UniProtKB-KW"/>
</dbReference>
<evidence type="ECO:0000256" key="1">
    <source>
        <dbReference type="ARBA" id="ARBA00022649"/>
    </source>
</evidence>
<reference evidence="8" key="1">
    <citation type="submission" date="2020-01" db="EMBL/GenBank/DDBJ databases">
        <authorList>
            <person name="Meier V. D."/>
            <person name="Meier V D."/>
        </authorList>
    </citation>
    <scope>NUCLEOTIDE SEQUENCE</scope>
    <source>
        <strain evidence="8">HLG_WM_MAG_04</strain>
    </source>
</reference>
<evidence type="ECO:0000256" key="3">
    <source>
        <dbReference type="ARBA" id="ARBA00022679"/>
    </source>
</evidence>
<dbReference type="PROSITE" id="PS52018">
    <property type="entry name" value="DART"/>
    <property type="match status" value="1"/>
</dbReference>
<proteinExistence type="inferred from homology"/>
<evidence type="ECO:0000256" key="4">
    <source>
        <dbReference type="ARBA" id="ARBA00022695"/>
    </source>
</evidence>
<comment type="caution">
    <text evidence="6">Lacks conserved residue(s) required for the propagation of feature annotation.</text>
</comment>
<dbReference type="GO" id="GO:0003677">
    <property type="term" value="F:DNA binding"/>
    <property type="evidence" value="ECO:0007669"/>
    <property type="project" value="UniProtKB-UniRule"/>
</dbReference>
<evidence type="ECO:0000256" key="6">
    <source>
        <dbReference type="PROSITE-ProRule" id="PRU01362"/>
    </source>
</evidence>
<keyword evidence="4" id="KW-0548">Nucleotidyltransferase</keyword>
<organism evidence="8">
    <name type="scientific">uncultured Sulfurovum sp</name>
    <dbReference type="NCBI Taxonomy" id="269237"/>
    <lineage>
        <taxon>Bacteria</taxon>
        <taxon>Pseudomonadati</taxon>
        <taxon>Campylobacterota</taxon>
        <taxon>Epsilonproteobacteria</taxon>
        <taxon>Campylobacterales</taxon>
        <taxon>Sulfurovaceae</taxon>
        <taxon>Sulfurovum</taxon>
        <taxon>environmental samples</taxon>
    </lineage>
</organism>
<protein>
    <recommendedName>
        <fullName evidence="7">DarT domain-containing protein</fullName>
    </recommendedName>
</protein>
<keyword evidence="2" id="KW-0328">Glycosyltransferase</keyword>
<gene>
    <name evidence="8" type="ORF">HELGO_WM28000</name>
</gene>
<evidence type="ECO:0000256" key="5">
    <source>
        <dbReference type="ARBA" id="ARBA00023125"/>
    </source>
</evidence>
<feature type="domain" description="DarT" evidence="7">
    <location>
        <begin position="36"/>
        <end position="245"/>
    </location>
</feature>
<accession>A0A6S6SE22</accession>
<dbReference type="EMBL" id="CACVAX010000003">
    <property type="protein sequence ID" value="CAA6801088.1"/>
    <property type="molecule type" value="Genomic_DNA"/>
</dbReference>
<evidence type="ECO:0000256" key="2">
    <source>
        <dbReference type="ARBA" id="ARBA00022676"/>
    </source>
</evidence>
<name>A0A6S6SE22_9BACT</name>
<comment type="similarity">
    <text evidence="6">Belongs to the DarT ADP-ribosyltransferase family.</text>
</comment>
<sequence>MSQHWKFWMKSKEAFLQSFQNSLSSQFQGAQNWWTKYLFHFTDISNALSILEHQALLSRNEATRLGLMKNDNANDDVIAKTSQEHQNYARLYFAPSTPTQYNNEGFKPQNAIQYNAHCPMPIMFIFDFNRVFMIDDIKFTDGNLSNNPTIYENVADLQNLNFNLIYHRSWFTTEERNSIINARHSEILVRDKLPLEGFLKLIAVRSEAEKETFLYQMPTHLRAIYQNKIYIQPRPMIFVNNWLYVNKISIIDNIIHIEWHGCQDLDKCHNRYNLQLSVKKISTGEKKSLSKNSWYPQNNLMKIRLSEEFQDDFIELSLVLDGNLGYRNVIANNLKIKSSSS</sequence>
<evidence type="ECO:0000259" key="7">
    <source>
        <dbReference type="PROSITE" id="PS52018"/>
    </source>
</evidence>
<keyword evidence="1 6" id="KW-1277">Toxin-antitoxin system</keyword>
<keyword evidence="3" id="KW-0808">Transferase</keyword>
<evidence type="ECO:0000313" key="8">
    <source>
        <dbReference type="EMBL" id="CAA6801088.1"/>
    </source>
</evidence>
<dbReference type="InterPro" id="IPR029494">
    <property type="entry name" value="DarT"/>
</dbReference>
<dbReference type="AlphaFoldDB" id="A0A6S6SE22"/>
<keyword evidence="5 6" id="KW-0238">DNA-binding</keyword>
<dbReference type="GO" id="GO:0016757">
    <property type="term" value="F:glycosyltransferase activity"/>
    <property type="evidence" value="ECO:0007669"/>
    <property type="project" value="UniProtKB-KW"/>
</dbReference>
<dbReference type="Pfam" id="PF14487">
    <property type="entry name" value="DarT"/>
    <property type="match status" value="1"/>
</dbReference>